<name>A0A4U2Q6K4_9BACL</name>
<feature type="binding site" evidence="8">
    <location>
        <position position="93"/>
    </location>
    <ligand>
        <name>Mg(2+)</name>
        <dbReference type="ChEBI" id="CHEBI:18420"/>
        <note>ligand shared between all trimeric partners</note>
    </ligand>
</feature>
<dbReference type="InterPro" id="IPR036542">
    <property type="entry name" value="PTS_IIA_lac/cel_sf"/>
</dbReference>
<sequence length="122" mass="13725">MNNDETTEHDASMEGMDDTEIVFQIILYAGNARSSAMEAIELAKAGRFQEAKEELASAKKELVSSHKIQTRIINKEAAGEKTEMSVMMVHAQDHLMNAITIRDMASEFVDLYERIDQFVPKS</sequence>
<organism evidence="10 11">
    <name type="scientific">Paenibacillus terrae</name>
    <dbReference type="NCBI Taxonomy" id="159743"/>
    <lineage>
        <taxon>Bacteria</taxon>
        <taxon>Bacillati</taxon>
        <taxon>Bacillota</taxon>
        <taxon>Bacilli</taxon>
        <taxon>Bacillales</taxon>
        <taxon>Paenibacillaceae</taxon>
        <taxon>Paenibacillus</taxon>
    </lineage>
</organism>
<dbReference type="AlphaFoldDB" id="A0A4U2Q6K4"/>
<comment type="subcellular location">
    <subcellularLocation>
        <location evidence="1">Cytoplasm</location>
    </subcellularLocation>
</comment>
<dbReference type="SUPFAM" id="SSF46973">
    <property type="entry name" value="Enzyme IIa from lactose specific PTS, IIa-lac"/>
    <property type="match status" value="1"/>
</dbReference>
<evidence type="ECO:0000313" key="11">
    <source>
        <dbReference type="Proteomes" id="UP000308114"/>
    </source>
</evidence>
<evidence type="ECO:0000313" key="10">
    <source>
        <dbReference type="EMBL" id="TKH46716.1"/>
    </source>
</evidence>
<evidence type="ECO:0000256" key="6">
    <source>
        <dbReference type="ARBA" id="ARBA00022683"/>
    </source>
</evidence>
<dbReference type="GO" id="GO:0009401">
    <property type="term" value="P:phosphoenolpyruvate-dependent sugar phosphotransferase system"/>
    <property type="evidence" value="ECO:0007669"/>
    <property type="project" value="UniProtKB-KW"/>
</dbReference>
<comment type="caution">
    <text evidence="10">The sequence shown here is derived from an EMBL/GenBank/DDBJ whole genome shotgun (WGS) entry which is preliminary data.</text>
</comment>
<keyword evidence="3" id="KW-0963">Cytoplasm</keyword>
<dbReference type="PANTHER" id="PTHR34382">
    <property type="entry name" value="PTS SYSTEM N,N'-DIACETYLCHITOBIOSE-SPECIFIC EIIA COMPONENT"/>
    <property type="match status" value="1"/>
</dbReference>
<dbReference type="GO" id="GO:0016740">
    <property type="term" value="F:transferase activity"/>
    <property type="evidence" value="ECO:0007669"/>
    <property type="project" value="UniProtKB-KW"/>
</dbReference>
<keyword evidence="5" id="KW-0808">Transferase</keyword>
<dbReference type="CDD" id="cd00215">
    <property type="entry name" value="PTS_IIA_lac"/>
    <property type="match status" value="1"/>
</dbReference>
<dbReference type="Pfam" id="PF02255">
    <property type="entry name" value="PTS_IIA"/>
    <property type="match status" value="1"/>
</dbReference>
<dbReference type="RefSeq" id="WP_137060065.1">
    <property type="nucleotide sequence ID" value="NZ_PNXQ01000001.1"/>
</dbReference>
<evidence type="ECO:0000256" key="8">
    <source>
        <dbReference type="PIRSR" id="PIRSR000699-2"/>
    </source>
</evidence>
<keyword evidence="2" id="KW-0813">Transport</keyword>
<protein>
    <submittedName>
        <fullName evidence="10">PTS mannitol transporter subunit IIA</fullName>
    </submittedName>
</protein>
<dbReference type="GO" id="GO:0046872">
    <property type="term" value="F:metal ion binding"/>
    <property type="evidence" value="ECO:0007669"/>
    <property type="project" value="UniProtKB-KW"/>
</dbReference>
<dbReference type="InterPro" id="IPR003188">
    <property type="entry name" value="PTS_IIA_lac/cel"/>
</dbReference>
<dbReference type="PANTHER" id="PTHR34382:SF7">
    <property type="entry name" value="PTS SYSTEM N,N'-DIACETYLCHITOBIOSE-SPECIFIC EIIA COMPONENT"/>
    <property type="match status" value="1"/>
</dbReference>
<gene>
    <name evidence="10" type="ORF">C1I60_00780</name>
</gene>
<dbReference type="PROSITE" id="PS51095">
    <property type="entry name" value="PTS_EIIA_TYPE_3"/>
    <property type="match status" value="1"/>
</dbReference>
<evidence type="ECO:0000256" key="5">
    <source>
        <dbReference type="ARBA" id="ARBA00022679"/>
    </source>
</evidence>
<proteinExistence type="predicted"/>
<feature type="modified residue" description="Phosphohistidine; by HPr" evidence="9">
    <location>
        <position position="90"/>
    </location>
</feature>
<keyword evidence="8" id="KW-0479">Metal-binding</keyword>
<keyword evidence="4" id="KW-0762">Sugar transport</keyword>
<dbReference type="EMBL" id="PNXQ01000001">
    <property type="protein sequence ID" value="TKH46716.1"/>
    <property type="molecule type" value="Genomic_DNA"/>
</dbReference>
<evidence type="ECO:0000256" key="4">
    <source>
        <dbReference type="ARBA" id="ARBA00022597"/>
    </source>
</evidence>
<comment type="cofactor">
    <cofactor evidence="8">
        <name>Mg(2+)</name>
        <dbReference type="ChEBI" id="CHEBI:18420"/>
    </cofactor>
    <text evidence="8">Binds 1 Mg(2+) ion per trimer.</text>
</comment>
<keyword evidence="6" id="KW-0598">Phosphotransferase system</keyword>
<feature type="active site" description="Tele-phosphohistidine intermediate" evidence="7">
    <location>
        <position position="90"/>
    </location>
</feature>
<dbReference type="Gene3D" id="1.20.58.80">
    <property type="entry name" value="Phosphotransferase system, lactose/cellobiose-type IIA subunit"/>
    <property type="match status" value="1"/>
</dbReference>
<accession>A0A4U2Q6K4</accession>
<evidence type="ECO:0000256" key="2">
    <source>
        <dbReference type="ARBA" id="ARBA00022448"/>
    </source>
</evidence>
<keyword evidence="8" id="KW-0460">Magnesium</keyword>
<reference evidence="10 11" key="1">
    <citation type="submission" date="2018-01" db="EMBL/GenBank/DDBJ databases">
        <title>Bacillales members from the olive rhizosphere are effective biological control agents against Verticillium dahliae.</title>
        <authorList>
            <person name="Gomez-Lama C."/>
            <person name="Legarda G."/>
            <person name="Ruano-Rosa D."/>
            <person name="Pizarro-Tobias P."/>
            <person name="Valverde-Corredor A."/>
            <person name="Niqui J.L."/>
            <person name="Trivino J.C."/>
            <person name="Roca A."/>
            <person name="Mercado-Blanco J."/>
        </authorList>
    </citation>
    <scope>NUCLEOTIDE SEQUENCE [LARGE SCALE GENOMIC DNA]</scope>
    <source>
        <strain evidence="10 11">PIC167</strain>
    </source>
</reference>
<dbReference type="GO" id="GO:0005737">
    <property type="term" value="C:cytoplasm"/>
    <property type="evidence" value="ECO:0007669"/>
    <property type="project" value="UniProtKB-SubCell"/>
</dbReference>
<dbReference type="FunFam" id="1.20.58.80:FF:000001">
    <property type="entry name" value="PTS system, lactose-specific IIa component"/>
    <property type="match status" value="1"/>
</dbReference>
<evidence type="ECO:0000256" key="7">
    <source>
        <dbReference type="PIRSR" id="PIRSR000699-1"/>
    </source>
</evidence>
<evidence type="ECO:0000256" key="3">
    <source>
        <dbReference type="ARBA" id="ARBA00022490"/>
    </source>
</evidence>
<dbReference type="PIRSF" id="PIRSF000699">
    <property type="entry name" value="PTS_IILac_III"/>
    <property type="match status" value="1"/>
</dbReference>
<evidence type="ECO:0000256" key="9">
    <source>
        <dbReference type="PROSITE-ProRule" id="PRU00418"/>
    </source>
</evidence>
<evidence type="ECO:0000256" key="1">
    <source>
        <dbReference type="ARBA" id="ARBA00004496"/>
    </source>
</evidence>
<dbReference type="Proteomes" id="UP000308114">
    <property type="component" value="Unassembled WGS sequence"/>
</dbReference>